<feature type="region of interest" description="Disordered" evidence="8">
    <location>
        <begin position="861"/>
        <end position="883"/>
    </location>
</feature>
<evidence type="ECO:0000256" key="2">
    <source>
        <dbReference type="ARBA" id="ARBA00022448"/>
    </source>
</evidence>
<dbReference type="STRING" id="1658172.A0A1B7P0Y5"/>
<dbReference type="GO" id="GO:0005643">
    <property type="term" value="C:nuclear pore"/>
    <property type="evidence" value="ECO:0007669"/>
    <property type="project" value="UniProtKB-SubCell"/>
</dbReference>
<feature type="compositionally biased region" description="Basic and acidic residues" evidence="8">
    <location>
        <begin position="85"/>
        <end position="106"/>
    </location>
</feature>
<dbReference type="GO" id="GO:0000055">
    <property type="term" value="P:ribosomal large subunit export from nucleus"/>
    <property type="evidence" value="ECO:0007669"/>
    <property type="project" value="InterPro"/>
</dbReference>
<comment type="subcellular location">
    <subcellularLocation>
        <location evidence="1">Nucleus</location>
        <location evidence="1">Nuclear pore complex</location>
    </subcellularLocation>
</comment>
<keyword evidence="3" id="KW-0509">mRNA transport</keyword>
<evidence type="ECO:0000256" key="6">
    <source>
        <dbReference type="ARBA" id="ARBA00023132"/>
    </source>
</evidence>
<evidence type="ECO:0000313" key="9">
    <source>
        <dbReference type="EMBL" id="OAX82680.1"/>
    </source>
</evidence>
<dbReference type="GO" id="GO:0006406">
    <property type="term" value="P:mRNA export from nucleus"/>
    <property type="evidence" value="ECO:0007669"/>
    <property type="project" value="TreeGrafter"/>
</dbReference>
<feature type="compositionally biased region" description="Polar residues" evidence="8">
    <location>
        <begin position="863"/>
        <end position="879"/>
    </location>
</feature>
<keyword evidence="4" id="KW-0653">Protein transport</keyword>
<reference evidence="9 10" key="1">
    <citation type="submission" date="2015-07" db="EMBL/GenBank/DDBJ databases">
        <title>Emmonsia species relationships and genome sequence.</title>
        <authorList>
            <person name="Cuomo C.A."/>
            <person name="Schwartz I.S."/>
            <person name="Kenyon C."/>
            <person name="de Hoog G.S."/>
            <person name="Govender N.P."/>
            <person name="Botha A."/>
            <person name="Moreno L."/>
            <person name="de Vries M."/>
            <person name="Munoz J.F."/>
            <person name="Stielow J.B."/>
        </authorList>
    </citation>
    <scope>NUCLEOTIDE SEQUENCE [LARGE SCALE GENOMIC DNA]</scope>
    <source>
        <strain evidence="9 10">CBS 136260</strain>
    </source>
</reference>
<evidence type="ECO:0000256" key="1">
    <source>
        <dbReference type="ARBA" id="ARBA00004567"/>
    </source>
</evidence>
<keyword evidence="6" id="KW-0906">Nuclear pore complex</keyword>
<feature type="compositionally biased region" description="Low complexity" evidence="8">
    <location>
        <begin position="107"/>
        <end position="116"/>
    </location>
</feature>
<dbReference type="OrthoDB" id="341482at2759"/>
<name>A0A1B7P0Y5_9EURO</name>
<dbReference type="InterPro" id="IPR037700">
    <property type="entry name" value="NUP88/NUP82"/>
</dbReference>
<dbReference type="PANTHER" id="PTHR13257">
    <property type="entry name" value="NUCLEOPORIN NUP84-RELATED"/>
    <property type="match status" value="1"/>
</dbReference>
<dbReference type="AlphaFoldDB" id="A0A1B7P0Y5"/>
<dbReference type="Proteomes" id="UP000091918">
    <property type="component" value="Unassembled WGS sequence"/>
</dbReference>
<dbReference type="PANTHER" id="PTHR13257:SF0">
    <property type="entry name" value="NUCLEAR PORE COMPLEX PROTEIN NUP88"/>
    <property type="match status" value="1"/>
</dbReference>
<evidence type="ECO:0000256" key="7">
    <source>
        <dbReference type="ARBA" id="ARBA00023242"/>
    </source>
</evidence>
<evidence type="ECO:0000256" key="3">
    <source>
        <dbReference type="ARBA" id="ARBA00022816"/>
    </source>
</evidence>
<keyword evidence="7" id="KW-0539">Nucleus</keyword>
<evidence type="ECO:0008006" key="11">
    <source>
        <dbReference type="Google" id="ProtNLM"/>
    </source>
</evidence>
<dbReference type="GO" id="GO:0000056">
    <property type="term" value="P:ribosomal small subunit export from nucleus"/>
    <property type="evidence" value="ECO:0007669"/>
    <property type="project" value="InterPro"/>
</dbReference>
<protein>
    <recommendedName>
        <fullName evidence="11">Nuclear pore complex protein An-Nup82</fullName>
    </recommendedName>
</protein>
<evidence type="ECO:0000256" key="5">
    <source>
        <dbReference type="ARBA" id="ARBA00023010"/>
    </source>
</evidence>
<evidence type="ECO:0000313" key="10">
    <source>
        <dbReference type="Proteomes" id="UP000091918"/>
    </source>
</evidence>
<proteinExistence type="predicted"/>
<feature type="compositionally biased region" description="Basic and acidic residues" evidence="8">
    <location>
        <begin position="750"/>
        <end position="765"/>
    </location>
</feature>
<comment type="caution">
    <text evidence="9">The sequence shown here is derived from an EMBL/GenBank/DDBJ whole genome shotgun (WGS) entry which is preliminary data.</text>
</comment>
<organism evidence="9 10">
    <name type="scientific">Emergomyces africanus</name>
    <dbReference type="NCBI Taxonomy" id="1955775"/>
    <lineage>
        <taxon>Eukaryota</taxon>
        <taxon>Fungi</taxon>
        <taxon>Dikarya</taxon>
        <taxon>Ascomycota</taxon>
        <taxon>Pezizomycotina</taxon>
        <taxon>Eurotiomycetes</taxon>
        <taxon>Eurotiomycetidae</taxon>
        <taxon>Onygenales</taxon>
        <taxon>Ajellomycetaceae</taxon>
        <taxon>Emergomyces</taxon>
    </lineage>
</organism>
<keyword evidence="10" id="KW-1185">Reference proteome</keyword>
<feature type="region of interest" description="Disordered" evidence="8">
    <location>
        <begin position="85"/>
        <end position="123"/>
    </location>
</feature>
<evidence type="ECO:0000256" key="4">
    <source>
        <dbReference type="ARBA" id="ARBA00022927"/>
    </source>
</evidence>
<dbReference type="EMBL" id="LGUA01000270">
    <property type="protein sequence ID" value="OAX82680.1"/>
    <property type="molecule type" value="Genomic_DNA"/>
</dbReference>
<evidence type="ECO:0000256" key="8">
    <source>
        <dbReference type="SAM" id="MobiDB-lite"/>
    </source>
</evidence>
<sequence length="925" mass="102441">MPKVIDYSPPWLSRPSPGATFFLSSRSDHSVQANHFAKGKGARDTREQPYLGPRRTLVRRGTEVFAVIDNQIRWSNLSTLKDEWQAEVRQKRRETGRGRERERERSSSQGDGSSSGHAPDKDTGFYRVLTVPVYGQITQLVPSPNGNFLAIITPHTVHIAVLPDSSHLSGPDYSPLRLKTFQLGPTTHVIPESPVVAALWHPLGICDNQGGCLITVTQDAAVRVWEIDRNNHWSFDRPTIAVDLKKLADGTSMDEDFAPSGFGQNKGFSADLFDMEVASACFGGHGYEDEDAWAPMTLWVAMRPGDVYALCPLLPSKWQVPSITIPALTTSIVHKLASVQGDPSEFDDEQMAIQQQYDWLSEIDSQEPLPLPEDIEPSSMVEVRARPANPSAIPRLQGPFQFELGEEVDELDLTDILVIAAKADVEDLMSGEDGYPLEESSQQGVSATVICLATTTGRVHVCLELDGVEGQWLPNTNKRAFTTPVSYPSELLLLESLETVREKYQTPNSWPLFTEDVHSRYNFFLTSANSVTFLSLSSWAERLETELQSPDPAGSGFRIKVLCDGSIALREHIVQISDQESVATNASPPEHLPSCLVLHDYDLGYLLLTNSTSRVHAVVLDSPSCDPFSLTSELFSSETDGAHQPSLVAPRRSAYQPASAFYSLPPLASLIEDVVPHGHRHTLKETVRLSPSTLDLITAAHRILSAHTSSLERAASDLFRRCERLQGEMQDQLSQLAEIAERINSISDGIGRDQRGKTPNWDEKQPVNSRMAAAESRQKELVDRYNNIRNKMAKVGGRPMSDREKGWLSEVDRLSVFLGEAQEEGDMEKDKRNIETGELARRMQTAQSLAKSLLREVSRISKESSTMSHITSTPGTPGSHQPMVPQRLQRAKIADAMNMVERESAVIEAITSRLERLTTIVNGTS</sequence>
<feature type="region of interest" description="Disordered" evidence="8">
    <location>
        <begin position="749"/>
        <end position="771"/>
    </location>
</feature>
<keyword evidence="2" id="KW-0813">Transport</keyword>
<gene>
    <name evidence="9" type="ORF">ACJ72_02975</name>
</gene>
<keyword evidence="5" id="KW-0811">Translocation</keyword>
<dbReference type="GO" id="GO:0006606">
    <property type="term" value="P:protein import into nucleus"/>
    <property type="evidence" value="ECO:0007669"/>
    <property type="project" value="TreeGrafter"/>
</dbReference>
<dbReference type="GO" id="GO:0017056">
    <property type="term" value="F:structural constituent of nuclear pore"/>
    <property type="evidence" value="ECO:0007669"/>
    <property type="project" value="InterPro"/>
</dbReference>
<accession>A0A1B7P0Y5</accession>